<accession>A0A926JSQ9</accession>
<keyword evidence="2" id="KW-0251">Elongation factor</keyword>
<dbReference type="Proteomes" id="UP000653730">
    <property type="component" value="Unassembled WGS sequence"/>
</dbReference>
<dbReference type="Gene3D" id="3.10.50.30">
    <property type="entry name" value="Transcription elongation factor, GreA/GreB, C-terminal domain"/>
    <property type="match status" value="1"/>
</dbReference>
<dbReference type="RefSeq" id="WP_187965963.1">
    <property type="nucleotide sequence ID" value="NZ_JACVDC010000037.1"/>
</dbReference>
<gene>
    <name evidence="2" type="ORF">IBL28_12640</name>
</gene>
<dbReference type="PANTHER" id="PTHR30437:SF5">
    <property type="entry name" value="REGULATOR OF NUCLEOSIDE DIPHOSPHATE KINASE"/>
    <property type="match status" value="1"/>
</dbReference>
<dbReference type="GO" id="GO:0003677">
    <property type="term" value="F:DNA binding"/>
    <property type="evidence" value="ECO:0007669"/>
    <property type="project" value="InterPro"/>
</dbReference>
<dbReference type="Pfam" id="PF01272">
    <property type="entry name" value="GreA_GreB"/>
    <property type="match status" value="1"/>
</dbReference>
<keyword evidence="2" id="KW-0648">Protein biosynthesis</keyword>
<dbReference type="SUPFAM" id="SSF54534">
    <property type="entry name" value="FKBP-like"/>
    <property type="match status" value="1"/>
</dbReference>
<evidence type="ECO:0000313" key="2">
    <source>
        <dbReference type="EMBL" id="MBC9796820.1"/>
    </source>
</evidence>
<dbReference type="GO" id="GO:0006354">
    <property type="term" value="P:DNA-templated transcription elongation"/>
    <property type="evidence" value="ECO:0007669"/>
    <property type="project" value="TreeGrafter"/>
</dbReference>
<comment type="caution">
    <text evidence="2">The sequence shown here is derived from an EMBL/GenBank/DDBJ whole genome shotgun (WGS) entry which is preliminary data.</text>
</comment>
<reference evidence="2 3" key="1">
    <citation type="submission" date="2020-09" db="EMBL/GenBank/DDBJ databases">
        <title>Sinomicrobium weinanense sp. nov., a halophilic bacteria isolated from saline-alkali soil.</title>
        <authorList>
            <person name="Wu P."/>
            <person name="Ren H."/>
            <person name="Mei Y."/>
            <person name="Liang Y."/>
            <person name="Chen Z."/>
        </authorList>
    </citation>
    <scope>NUCLEOTIDE SEQUENCE [LARGE SCALE GENOMIC DNA]</scope>
    <source>
        <strain evidence="2 3">FJxs</strain>
    </source>
</reference>
<proteinExistence type="predicted"/>
<name>A0A926JSQ9_9FLAO</name>
<evidence type="ECO:0000313" key="3">
    <source>
        <dbReference type="Proteomes" id="UP000653730"/>
    </source>
</evidence>
<dbReference type="GO" id="GO:0003746">
    <property type="term" value="F:translation elongation factor activity"/>
    <property type="evidence" value="ECO:0007669"/>
    <property type="project" value="UniProtKB-KW"/>
</dbReference>
<dbReference type="InterPro" id="IPR036953">
    <property type="entry name" value="GreA/GreB_C_sf"/>
</dbReference>
<dbReference type="PANTHER" id="PTHR30437">
    <property type="entry name" value="TRANSCRIPTION ELONGATION FACTOR GREA"/>
    <property type="match status" value="1"/>
</dbReference>
<dbReference type="GO" id="GO:0070063">
    <property type="term" value="F:RNA polymerase binding"/>
    <property type="evidence" value="ECO:0007669"/>
    <property type="project" value="InterPro"/>
</dbReference>
<dbReference type="AlphaFoldDB" id="A0A926JSQ9"/>
<organism evidence="2 3">
    <name type="scientific">Sinomicrobium weinanense</name>
    <dbReference type="NCBI Taxonomy" id="2842200"/>
    <lineage>
        <taxon>Bacteria</taxon>
        <taxon>Pseudomonadati</taxon>
        <taxon>Bacteroidota</taxon>
        <taxon>Flavobacteriia</taxon>
        <taxon>Flavobacteriales</taxon>
        <taxon>Flavobacteriaceae</taxon>
        <taxon>Sinomicrobium</taxon>
    </lineage>
</organism>
<sequence>MKYTNLIIEKKEYVLLKQLIQLSGYYGDNVFRNSIKHLYKELLSARICDEEEMPHDVIRFNSFVSITSGEGWNKRFQLVLPNDSDIKKNKISILTPMGAAVMGYATGDTLVWEFPAGSRSLTIVEVEQE</sequence>
<protein>
    <submittedName>
        <fullName evidence="2">GreA/GreB family elongation factor</fullName>
    </submittedName>
</protein>
<dbReference type="EMBL" id="JACVDC010000037">
    <property type="protein sequence ID" value="MBC9796820.1"/>
    <property type="molecule type" value="Genomic_DNA"/>
</dbReference>
<dbReference type="InterPro" id="IPR001437">
    <property type="entry name" value="Tscrpt_elong_fac_GreA/B_C"/>
</dbReference>
<dbReference type="InterPro" id="IPR023459">
    <property type="entry name" value="Tscrpt_elong_fac_GreA/B_fam"/>
</dbReference>
<dbReference type="GO" id="GO:0032784">
    <property type="term" value="P:regulation of DNA-templated transcription elongation"/>
    <property type="evidence" value="ECO:0007669"/>
    <property type="project" value="InterPro"/>
</dbReference>
<keyword evidence="3" id="KW-1185">Reference proteome</keyword>
<evidence type="ECO:0000259" key="1">
    <source>
        <dbReference type="Pfam" id="PF01272"/>
    </source>
</evidence>
<feature type="domain" description="Transcription elongation factor GreA/GreB C-terminal" evidence="1">
    <location>
        <begin position="54"/>
        <end position="128"/>
    </location>
</feature>